<comment type="catalytic activity">
    <reaction evidence="2">
        <text>oxidized coenzyme F420-(gamma-L-Glu)(n) + a quinol + H(+) = reduced coenzyme F420-(gamma-L-Glu)(n) + a quinone</text>
        <dbReference type="Rhea" id="RHEA:39663"/>
        <dbReference type="Rhea" id="RHEA-COMP:12939"/>
        <dbReference type="Rhea" id="RHEA-COMP:14378"/>
        <dbReference type="ChEBI" id="CHEBI:15378"/>
        <dbReference type="ChEBI" id="CHEBI:24646"/>
        <dbReference type="ChEBI" id="CHEBI:132124"/>
        <dbReference type="ChEBI" id="CHEBI:133980"/>
        <dbReference type="ChEBI" id="CHEBI:139511"/>
    </reaction>
</comment>
<dbReference type="Gene3D" id="2.30.110.10">
    <property type="entry name" value="Electron Transport, Fmn-binding Protein, Chain A"/>
    <property type="match status" value="1"/>
</dbReference>
<evidence type="ECO:0000256" key="1">
    <source>
        <dbReference type="ARBA" id="ARBA00008710"/>
    </source>
</evidence>
<dbReference type="InterPro" id="IPR012349">
    <property type="entry name" value="Split_barrel_FMN-bd"/>
</dbReference>
<protein>
    <recommendedName>
        <fullName evidence="5">Deazaflavin-dependent oxidoreductase, nitroreductase family</fullName>
    </recommendedName>
</protein>
<organism evidence="3 4">
    <name type="scientific">Kribbella sancticallisti</name>
    <dbReference type="NCBI Taxonomy" id="460087"/>
    <lineage>
        <taxon>Bacteria</taxon>
        <taxon>Bacillati</taxon>
        <taxon>Actinomycetota</taxon>
        <taxon>Actinomycetes</taxon>
        <taxon>Propionibacteriales</taxon>
        <taxon>Kribbellaceae</taxon>
        <taxon>Kribbella</taxon>
    </lineage>
</organism>
<evidence type="ECO:0000256" key="2">
    <source>
        <dbReference type="ARBA" id="ARBA00049106"/>
    </source>
</evidence>
<sequence length="149" mass="16308">MSTKRLASTGNKIGVWMYRTLGGRLASGSKDVHVMVVTTPGRRTGVARSTCVRYLDTRDGFVVWGTGSGSPRDPDWFRNLRSAAEAEVQVGTRRVRVRPRELVGEERAEVWTDVVLAQAPEVGKYARKAARTIPVAVLQPIEGVTGDGR</sequence>
<dbReference type="PANTHER" id="PTHR39428:SF3">
    <property type="entry name" value="DEAZAFLAVIN-DEPENDENT NITROREDUCTASE"/>
    <property type="match status" value="1"/>
</dbReference>
<dbReference type="Proteomes" id="UP001500393">
    <property type="component" value="Unassembled WGS sequence"/>
</dbReference>
<dbReference type="NCBIfam" id="TIGR00026">
    <property type="entry name" value="hi_GC_TIGR00026"/>
    <property type="match status" value="1"/>
</dbReference>
<gene>
    <name evidence="3" type="ORF">GCM10009789_83810</name>
</gene>
<comment type="similarity">
    <text evidence="1">Belongs to the F420H(2)-dependent quinone reductase family.</text>
</comment>
<dbReference type="Pfam" id="PF04075">
    <property type="entry name" value="F420H2_quin_red"/>
    <property type="match status" value="1"/>
</dbReference>
<dbReference type="InterPro" id="IPR004378">
    <property type="entry name" value="F420H2_quin_Rdtase"/>
</dbReference>
<dbReference type="PANTHER" id="PTHR39428">
    <property type="entry name" value="F420H(2)-DEPENDENT QUINONE REDUCTASE RV1261C"/>
    <property type="match status" value="1"/>
</dbReference>
<evidence type="ECO:0000313" key="4">
    <source>
        <dbReference type="Proteomes" id="UP001500393"/>
    </source>
</evidence>
<dbReference type="RefSeq" id="WP_344222355.1">
    <property type="nucleotide sequence ID" value="NZ_BAAAOS010000067.1"/>
</dbReference>
<keyword evidence="4" id="KW-1185">Reference proteome</keyword>
<reference evidence="3 4" key="1">
    <citation type="journal article" date="2019" name="Int. J. Syst. Evol. Microbiol.">
        <title>The Global Catalogue of Microorganisms (GCM) 10K type strain sequencing project: providing services to taxonomists for standard genome sequencing and annotation.</title>
        <authorList>
            <consortium name="The Broad Institute Genomics Platform"/>
            <consortium name="The Broad Institute Genome Sequencing Center for Infectious Disease"/>
            <person name="Wu L."/>
            <person name="Ma J."/>
        </authorList>
    </citation>
    <scope>NUCLEOTIDE SEQUENCE [LARGE SCALE GENOMIC DNA]</scope>
    <source>
        <strain evidence="3 4">JCM 14969</strain>
    </source>
</reference>
<dbReference type="EMBL" id="BAAAOS010000067">
    <property type="protein sequence ID" value="GAA1617045.1"/>
    <property type="molecule type" value="Genomic_DNA"/>
</dbReference>
<evidence type="ECO:0008006" key="5">
    <source>
        <dbReference type="Google" id="ProtNLM"/>
    </source>
</evidence>
<proteinExistence type="inferred from homology"/>
<evidence type="ECO:0000313" key="3">
    <source>
        <dbReference type="EMBL" id="GAA1617045.1"/>
    </source>
</evidence>
<accession>A0ABN2ET76</accession>
<comment type="caution">
    <text evidence="3">The sequence shown here is derived from an EMBL/GenBank/DDBJ whole genome shotgun (WGS) entry which is preliminary data.</text>
</comment>
<name>A0ABN2ET76_9ACTN</name>